<sequence length="106" mass="11397">MERTRPSGRWLWAALTIAYVLMSVDSVAQIVRAATPWGGLALLGASLLFAAFCAAGYRHYGRVIARAGHYAMSREAASAAEDAVVDALARGRVRADDTVPMETENE</sequence>
<keyword evidence="1" id="KW-0472">Membrane</keyword>
<reference evidence="2 3" key="1">
    <citation type="journal article" date="2019" name="Microorganisms">
        <title>Systematic Affiliation and Genome Analysis of Subtercola vilae DB165(T) with Particular Emphasis on Cold Adaptation of an Isolate from a High-Altitude Cold Volcano Lake.</title>
        <authorList>
            <person name="Villalobos A.S."/>
            <person name="Wiese J."/>
            <person name="Imhoff J.F."/>
            <person name="Dorador C."/>
            <person name="Keller A."/>
            <person name="Hentschel U."/>
        </authorList>
    </citation>
    <scope>NUCLEOTIDE SEQUENCE [LARGE SCALE GENOMIC DNA]</scope>
    <source>
        <strain evidence="2 3">DB165</strain>
    </source>
</reference>
<accession>A0A4T2BWF0</accession>
<evidence type="ECO:0000313" key="3">
    <source>
        <dbReference type="Proteomes" id="UP000306192"/>
    </source>
</evidence>
<evidence type="ECO:0000256" key="1">
    <source>
        <dbReference type="SAM" id="Phobius"/>
    </source>
</evidence>
<proteinExistence type="predicted"/>
<organism evidence="2 3">
    <name type="scientific">Subtercola vilae</name>
    <dbReference type="NCBI Taxonomy" id="2056433"/>
    <lineage>
        <taxon>Bacteria</taxon>
        <taxon>Bacillati</taxon>
        <taxon>Actinomycetota</taxon>
        <taxon>Actinomycetes</taxon>
        <taxon>Micrococcales</taxon>
        <taxon>Microbacteriaceae</taxon>
        <taxon>Subtercola</taxon>
    </lineage>
</organism>
<feature type="transmembrane region" description="Helical" evidence="1">
    <location>
        <begin position="12"/>
        <end position="31"/>
    </location>
</feature>
<dbReference type="Proteomes" id="UP000306192">
    <property type="component" value="Unassembled WGS sequence"/>
</dbReference>
<evidence type="ECO:0000313" key="2">
    <source>
        <dbReference type="EMBL" id="TIH33888.1"/>
    </source>
</evidence>
<comment type="caution">
    <text evidence="2">The sequence shown here is derived from an EMBL/GenBank/DDBJ whole genome shotgun (WGS) entry which is preliminary data.</text>
</comment>
<keyword evidence="1" id="KW-0812">Transmembrane</keyword>
<gene>
    <name evidence="2" type="ORF">D4765_13580</name>
</gene>
<feature type="transmembrane region" description="Helical" evidence="1">
    <location>
        <begin position="37"/>
        <end position="57"/>
    </location>
</feature>
<keyword evidence="3" id="KW-1185">Reference proteome</keyword>
<dbReference type="EMBL" id="QYRT01000029">
    <property type="protein sequence ID" value="TIH33888.1"/>
    <property type="molecule type" value="Genomic_DNA"/>
</dbReference>
<protein>
    <submittedName>
        <fullName evidence="2">Uncharacterized protein</fullName>
    </submittedName>
</protein>
<name>A0A4T2BWF0_9MICO</name>
<keyword evidence="1" id="KW-1133">Transmembrane helix</keyword>
<dbReference type="AlphaFoldDB" id="A0A4T2BWF0"/>